<name>A0A8S1D8N7_9INSE</name>
<evidence type="ECO:0000313" key="4">
    <source>
        <dbReference type="Proteomes" id="UP000494165"/>
    </source>
</evidence>
<keyword evidence="1" id="KW-0732">Signal</keyword>
<protein>
    <recommendedName>
        <fullName evidence="2">C-type lectin domain-containing protein</fullName>
    </recommendedName>
</protein>
<dbReference type="InterPro" id="IPR016186">
    <property type="entry name" value="C-type_lectin-like/link_sf"/>
</dbReference>
<dbReference type="SUPFAM" id="SSF56436">
    <property type="entry name" value="C-type lectin-like"/>
    <property type="match status" value="1"/>
</dbReference>
<dbReference type="Proteomes" id="UP000494165">
    <property type="component" value="Unassembled WGS sequence"/>
</dbReference>
<comment type="caution">
    <text evidence="3">The sequence shown here is derived from an EMBL/GenBank/DDBJ whole genome shotgun (WGS) entry which is preliminary data.</text>
</comment>
<feature type="chain" id="PRO_5035868598" description="C-type lectin domain-containing protein" evidence="1">
    <location>
        <begin position="20"/>
        <end position="183"/>
    </location>
</feature>
<accession>A0A8S1D8N7</accession>
<evidence type="ECO:0000256" key="1">
    <source>
        <dbReference type="SAM" id="SignalP"/>
    </source>
</evidence>
<keyword evidence="4" id="KW-1185">Reference proteome</keyword>
<dbReference type="AlphaFoldDB" id="A0A8S1D8N7"/>
<proteinExistence type="predicted"/>
<sequence length="183" mass="21060">MPILWLVCFGLIFSAAATAEENNPQCDSSATYYLLNQVLTIMDKQDSAIFKYRNLISNAQNDLKSEIKQLKSLIVADDKNSKDEVQDLKNECQNSMKVAIFFFFVLDSNFWLAASNIGQKGLEFKWLENGVVLPNESSLWHDGVFNKYGETDDEVCVVIYVDKLRYDRCGNYHNFICEYYNVL</sequence>
<evidence type="ECO:0000313" key="3">
    <source>
        <dbReference type="EMBL" id="CAB3376948.1"/>
    </source>
</evidence>
<gene>
    <name evidence="3" type="ORF">CLODIP_2_CD10084</name>
</gene>
<evidence type="ECO:0000259" key="2">
    <source>
        <dbReference type="PROSITE" id="PS50041"/>
    </source>
</evidence>
<dbReference type="Gene3D" id="3.10.100.10">
    <property type="entry name" value="Mannose-Binding Protein A, subunit A"/>
    <property type="match status" value="1"/>
</dbReference>
<dbReference type="InterPro" id="IPR001304">
    <property type="entry name" value="C-type_lectin-like"/>
</dbReference>
<organism evidence="3 4">
    <name type="scientific">Cloeon dipterum</name>
    <dbReference type="NCBI Taxonomy" id="197152"/>
    <lineage>
        <taxon>Eukaryota</taxon>
        <taxon>Metazoa</taxon>
        <taxon>Ecdysozoa</taxon>
        <taxon>Arthropoda</taxon>
        <taxon>Hexapoda</taxon>
        <taxon>Insecta</taxon>
        <taxon>Pterygota</taxon>
        <taxon>Palaeoptera</taxon>
        <taxon>Ephemeroptera</taxon>
        <taxon>Pisciforma</taxon>
        <taxon>Baetidae</taxon>
        <taxon>Cloeon</taxon>
    </lineage>
</organism>
<dbReference type="PROSITE" id="PS50041">
    <property type="entry name" value="C_TYPE_LECTIN_2"/>
    <property type="match status" value="1"/>
</dbReference>
<reference evidence="3 4" key="1">
    <citation type="submission" date="2020-04" db="EMBL/GenBank/DDBJ databases">
        <authorList>
            <person name="Alioto T."/>
            <person name="Alioto T."/>
            <person name="Gomez Garrido J."/>
        </authorList>
    </citation>
    <scope>NUCLEOTIDE SEQUENCE [LARGE SCALE GENOMIC DNA]</scope>
</reference>
<dbReference type="InterPro" id="IPR016187">
    <property type="entry name" value="CTDL_fold"/>
</dbReference>
<dbReference type="EMBL" id="CADEPI010000137">
    <property type="protein sequence ID" value="CAB3376948.1"/>
    <property type="molecule type" value="Genomic_DNA"/>
</dbReference>
<feature type="domain" description="C-type lectin" evidence="2">
    <location>
        <begin position="108"/>
        <end position="178"/>
    </location>
</feature>
<feature type="signal peptide" evidence="1">
    <location>
        <begin position="1"/>
        <end position="19"/>
    </location>
</feature>